<feature type="region of interest" description="Disordered" evidence="7">
    <location>
        <begin position="101"/>
        <end position="141"/>
    </location>
</feature>
<comment type="similarity">
    <text evidence="2">Belongs to the SsgA family.</text>
</comment>
<dbReference type="AlphaFoldDB" id="A0AA44DD64"/>
<dbReference type="GO" id="GO:0030435">
    <property type="term" value="P:sporulation resulting in formation of a cellular spore"/>
    <property type="evidence" value="ECO:0007669"/>
    <property type="project" value="UniProtKB-KW"/>
</dbReference>
<sequence length="141" mass="14793">MCPADTHPEQAGPAGQPCAQPVRARARGIVVSEGPLSRPVPVVLRYGPDVGPECVRFVLPAGSWTFPRAVLEEGLRAPAHGGDVEVWPCGRVQTVVEFHSPHGGAASTARGHRRGRRTGGSGAGARRRVPRAQGGRASLKE</sequence>
<evidence type="ECO:0000313" key="8">
    <source>
        <dbReference type="EMBL" id="NKY14210.1"/>
    </source>
</evidence>
<feature type="non-terminal residue" evidence="8">
    <location>
        <position position="141"/>
    </location>
</feature>
<comment type="caution">
    <text evidence="8">The sequence shown here is derived from an EMBL/GenBank/DDBJ whole genome shotgun (WGS) entry which is preliminary data.</text>
</comment>
<keyword evidence="3" id="KW-0132">Cell division</keyword>
<evidence type="ECO:0000256" key="6">
    <source>
        <dbReference type="ARBA" id="ARBA00023306"/>
    </source>
</evidence>
<accession>A0AA44DD64</accession>
<comment type="subcellular location">
    <subcellularLocation>
        <location evidence="1">Cell septum</location>
    </subcellularLocation>
</comment>
<name>A0AA44DD64_STRE0</name>
<evidence type="ECO:0000256" key="7">
    <source>
        <dbReference type="SAM" id="MobiDB-lite"/>
    </source>
</evidence>
<evidence type="ECO:0000256" key="1">
    <source>
        <dbReference type="ARBA" id="ARBA00004431"/>
    </source>
</evidence>
<dbReference type="InterPro" id="IPR038658">
    <property type="entry name" value="SsgB_sf"/>
</dbReference>
<reference evidence="8 9" key="1">
    <citation type="submission" date="2020-04" db="EMBL/GenBank/DDBJ databases">
        <title>MicrobeNet Type strains.</title>
        <authorList>
            <person name="Nicholson A.C."/>
        </authorList>
    </citation>
    <scope>NUCLEOTIDE SEQUENCE [LARGE SCALE GENOMIC DNA]</scope>
    <source>
        <strain evidence="8 9">DSM 40738</strain>
    </source>
</reference>
<evidence type="ECO:0000256" key="3">
    <source>
        <dbReference type="ARBA" id="ARBA00022618"/>
    </source>
</evidence>
<dbReference type="InterPro" id="IPR006776">
    <property type="entry name" value="SsgB"/>
</dbReference>
<dbReference type="GO" id="GO:0030428">
    <property type="term" value="C:cell septum"/>
    <property type="evidence" value="ECO:0007669"/>
    <property type="project" value="UniProtKB-SubCell"/>
</dbReference>
<evidence type="ECO:0000256" key="2">
    <source>
        <dbReference type="ARBA" id="ARBA00009323"/>
    </source>
</evidence>
<feature type="compositionally biased region" description="Low complexity" evidence="7">
    <location>
        <begin position="131"/>
        <end position="141"/>
    </location>
</feature>
<keyword evidence="4" id="KW-0749">Sporulation</keyword>
<proteinExistence type="inferred from homology"/>
<gene>
    <name evidence="8" type="ORF">HGA06_08555</name>
</gene>
<protein>
    <submittedName>
        <fullName evidence="8">SsgA family sporulation/cell division regulator</fullName>
    </submittedName>
</protein>
<feature type="region of interest" description="Disordered" evidence="7">
    <location>
        <begin position="1"/>
        <end position="20"/>
    </location>
</feature>
<dbReference type="EMBL" id="JAAXOU010000062">
    <property type="protein sequence ID" value="NKY14210.1"/>
    <property type="molecule type" value="Genomic_DNA"/>
</dbReference>
<keyword evidence="9" id="KW-1185">Reference proteome</keyword>
<dbReference type="Gene3D" id="2.30.31.20">
    <property type="entry name" value="Sporulation-specific cell division protein SsgB"/>
    <property type="match status" value="1"/>
</dbReference>
<keyword evidence="5" id="KW-0717">Septation</keyword>
<keyword evidence="6" id="KW-0131">Cell cycle</keyword>
<evidence type="ECO:0000313" key="9">
    <source>
        <dbReference type="Proteomes" id="UP000570003"/>
    </source>
</evidence>
<evidence type="ECO:0000256" key="5">
    <source>
        <dbReference type="ARBA" id="ARBA00023210"/>
    </source>
</evidence>
<dbReference type="GO" id="GO:0000917">
    <property type="term" value="P:division septum assembly"/>
    <property type="evidence" value="ECO:0007669"/>
    <property type="project" value="UniProtKB-KW"/>
</dbReference>
<evidence type="ECO:0000256" key="4">
    <source>
        <dbReference type="ARBA" id="ARBA00022969"/>
    </source>
</evidence>
<dbReference type="Pfam" id="PF04686">
    <property type="entry name" value="SsgA"/>
    <property type="match status" value="1"/>
</dbReference>
<dbReference type="Proteomes" id="UP000570003">
    <property type="component" value="Unassembled WGS sequence"/>
</dbReference>
<organism evidence="8 9">
    <name type="scientific">Streptomyces somaliensis (strain ATCC 33201 / DSM 40738 / JCM 12659 / KCTC 9044 / NCTC 11332 / NRRL B-12077 / IP 733)</name>
    <dbReference type="NCBI Taxonomy" id="1134445"/>
    <lineage>
        <taxon>Bacteria</taxon>
        <taxon>Bacillati</taxon>
        <taxon>Actinomycetota</taxon>
        <taxon>Actinomycetes</taxon>
        <taxon>Kitasatosporales</taxon>
        <taxon>Streptomycetaceae</taxon>
        <taxon>Streptomyces</taxon>
    </lineage>
</organism>